<dbReference type="EMBL" id="VDUZ01000064">
    <property type="protein sequence ID" value="TXL70201.1"/>
    <property type="molecule type" value="Genomic_DNA"/>
</dbReference>
<dbReference type="GO" id="GO:0004622">
    <property type="term" value="F:phosphatidylcholine lysophospholipase activity"/>
    <property type="evidence" value="ECO:0007669"/>
    <property type="project" value="TreeGrafter"/>
</dbReference>
<dbReference type="Proteomes" id="UP000321638">
    <property type="component" value="Unassembled WGS sequence"/>
</dbReference>
<protein>
    <submittedName>
        <fullName evidence="2">Arylesterase</fullName>
    </submittedName>
</protein>
<dbReference type="PANTHER" id="PTHR30383">
    <property type="entry name" value="THIOESTERASE 1/PROTEASE 1/LYSOPHOSPHOLIPASE L1"/>
    <property type="match status" value="1"/>
</dbReference>
<comment type="caution">
    <text evidence="2">The sequence shown here is derived from an EMBL/GenBank/DDBJ whole genome shotgun (WGS) entry which is preliminary data.</text>
</comment>
<evidence type="ECO:0000313" key="3">
    <source>
        <dbReference type="Proteomes" id="UP000321638"/>
    </source>
</evidence>
<dbReference type="SUPFAM" id="SSF52266">
    <property type="entry name" value="SGNH hydrolase"/>
    <property type="match status" value="1"/>
</dbReference>
<dbReference type="AlphaFoldDB" id="A0A5C8PAD4"/>
<accession>A0A5C8PAD4</accession>
<organism evidence="2 3">
    <name type="scientific">Vineibacter terrae</name>
    <dbReference type="NCBI Taxonomy" id="2586908"/>
    <lineage>
        <taxon>Bacteria</taxon>
        <taxon>Pseudomonadati</taxon>
        <taxon>Pseudomonadota</taxon>
        <taxon>Alphaproteobacteria</taxon>
        <taxon>Hyphomicrobiales</taxon>
        <taxon>Vineibacter</taxon>
    </lineage>
</organism>
<proteinExistence type="predicted"/>
<reference evidence="2 3" key="1">
    <citation type="submission" date="2019-06" db="EMBL/GenBank/DDBJ databases">
        <title>New taxonomy in bacterial strain CC-CFT640, isolated from vineyard.</title>
        <authorList>
            <person name="Lin S.-Y."/>
            <person name="Tsai C.-F."/>
            <person name="Young C.-C."/>
        </authorList>
    </citation>
    <scope>NUCLEOTIDE SEQUENCE [LARGE SCALE GENOMIC DNA]</scope>
    <source>
        <strain evidence="2 3">CC-CFT640</strain>
    </source>
</reference>
<evidence type="ECO:0000313" key="2">
    <source>
        <dbReference type="EMBL" id="TXL70201.1"/>
    </source>
</evidence>
<evidence type="ECO:0000259" key="1">
    <source>
        <dbReference type="Pfam" id="PF13472"/>
    </source>
</evidence>
<dbReference type="OrthoDB" id="9786188at2"/>
<gene>
    <name evidence="2" type="ORF">FHP25_35640</name>
</gene>
<name>A0A5C8PAD4_9HYPH</name>
<dbReference type="Pfam" id="PF13472">
    <property type="entry name" value="Lipase_GDSL_2"/>
    <property type="match status" value="1"/>
</dbReference>
<dbReference type="InterPro" id="IPR036514">
    <property type="entry name" value="SGNH_hydro_sf"/>
</dbReference>
<dbReference type="CDD" id="cd01822">
    <property type="entry name" value="Lysophospholipase_L1_like"/>
    <property type="match status" value="1"/>
</dbReference>
<dbReference type="InterPro" id="IPR051532">
    <property type="entry name" value="Ester_Hydrolysis_Enzymes"/>
</dbReference>
<dbReference type="InterPro" id="IPR013830">
    <property type="entry name" value="SGNH_hydro"/>
</dbReference>
<feature type="domain" description="SGNH hydrolase-type esterase" evidence="1">
    <location>
        <begin position="2"/>
        <end position="159"/>
    </location>
</feature>
<keyword evidence="3" id="KW-1185">Reference proteome</keyword>
<dbReference type="PANTHER" id="PTHR30383:SF24">
    <property type="entry name" value="THIOESTERASE 1_PROTEASE 1_LYSOPHOSPHOLIPASE L1"/>
    <property type="match status" value="1"/>
</dbReference>
<dbReference type="Gene3D" id="3.40.50.1110">
    <property type="entry name" value="SGNH hydrolase"/>
    <property type="match status" value="1"/>
</dbReference>
<sequence>MLGDSLTAGFGLPPEQALPTRLEQALKAAGRDVSVANHGVSGDTSAGGLARLDWTLGDKPKLVIVALGANDALRGLDPDETEKNLDAIITRTKAAGATVLLCGMKAPRNYGPEYAAKFDGLYERLAAKHGVALLPFLLDGVAMVQDLNQADGIHPNAKGVDTVVAHLAPAVIKVLDEMKKVSR</sequence>